<gene>
    <name evidence="5" type="ORF">IAD06_05955</name>
</gene>
<keyword evidence="2" id="KW-0238">DNA-binding</keyword>
<dbReference type="Proteomes" id="UP000886722">
    <property type="component" value="Unassembled WGS sequence"/>
</dbReference>
<dbReference type="InterPro" id="IPR039418">
    <property type="entry name" value="LexA-like"/>
</dbReference>
<dbReference type="InterPro" id="IPR015927">
    <property type="entry name" value="Peptidase_S24_S26A/B/C"/>
</dbReference>
<evidence type="ECO:0000256" key="2">
    <source>
        <dbReference type="ARBA" id="ARBA00023125"/>
    </source>
</evidence>
<dbReference type="PANTHER" id="PTHR40661:SF3">
    <property type="entry name" value="FELS-1 PROPHAGE TRANSCRIPTIONAL REGULATOR"/>
    <property type="match status" value="1"/>
</dbReference>
<name>A0A9D1KDE3_9BACT</name>
<evidence type="ECO:0000256" key="3">
    <source>
        <dbReference type="ARBA" id="ARBA00023163"/>
    </source>
</evidence>
<evidence type="ECO:0000259" key="4">
    <source>
        <dbReference type="Pfam" id="PF00717"/>
    </source>
</evidence>
<comment type="caution">
    <text evidence="5">The sequence shown here is derived from an EMBL/GenBank/DDBJ whole genome shotgun (WGS) entry which is preliminary data.</text>
</comment>
<keyword evidence="3" id="KW-0804">Transcription</keyword>
<organism evidence="5 6">
    <name type="scientific">Candidatus Caccoplasma intestinavium</name>
    <dbReference type="NCBI Taxonomy" id="2840716"/>
    <lineage>
        <taxon>Bacteria</taxon>
        <taxon>Pseudomonadati</taxon>
        <taxon>Bacteroidota</taxon>
        <taxon>Bacteroidia</taxon>
        <taxon>Bacteroidales</taxon>
        <taxon>Bacteroidaceae</taxon>
        <taxon>Bacteroidaceae incertae sedis</taxon>
        <taxon>Candidatus Caccoplasma</taxon>
    </lineage>
</organism>
<keyword evidence="1" id="KW-0805">Transcription regulation</keyword>
<reference evidence="5" key="1">
    <citation type="submission" date="2020-10" db="EMBL/GenBank/DDBJ databases">
        <authorList>
            <person name="Gilroy R."/>
        </authorList>
    </citation>
    <scope>NUCLEOTIDE SEQUENCE</scope>
    <source>
        <strain evidence="5">21143</strain>
    </source>
</reference>
<reference evidence="5" key="2">
    <citation type="journal article" date="2021" name="PeerJ">
        <title>Extensive microbial diversity within the chicken gut microbiome revealed by metagenomics and culture.</title>
        <authorList>
            <person name="Gilroy R."/>
            <person name="Ravi A."/>
            <person name="Getino M."/>
            <person name="Pursley I."/>
            <person name="Horton D.L."/>
            <person name="Alikhan N.F."/>
            <person name="Baker D."/>
            <person name="Gharbi K."/>
            <person name="Hall N."/>
            <person name="Watson M."/>
            <person name="Adriaenssens E.M."/>
            <person name="Foster-Nyarko E."/>
            <person name="Jarju S."/>
            <person name="Secka A."/>
            <person name="Antonio M."/>
            <person name="Oren A."/>
            <person name="Chaudhuri R.R."/>
            <person name="La Ragione R."/>
            <person name="Hildebrand F."/>
            <person name="Pallen M.J."/>
        </authorList>
    </citation>
    <scope>NUCLEOTIDE SEQUENCE</scope>
    <source>
        <strain evidence="5">21143</strain>
    </source>
</reference>
<accession>A0A9D1KDE3</accession>
<feature type="domain" description="Peptidase S24/S26A/S26B/S26C" evidence="4">
    <location>
        <begin position="133"/>
        <end position="220"/>
    </location>
</feature>
<dbReference type="CDD" id="cd06529">
    <property type="entry name" value="S24_LexA-like"/>
    <property type="match status" value="1"/>
</dbReference>
<dbReference type="InterPro" id="IPR036286">
    <property type="entry name" value="LexA/Signal_pep-like_sf"/>
</dbReference>
<sequence length="230" mass="26079">MNDTKINVSIRFDTLVKALGHTVSSFARALGYERSDKLYNIQKGKYFPSFDILQDITKNFVDVNIDWLITGNGDMFKTCTTPLLKDDQTTVAIGTRSDKNEGIPLIPIDAMAGMLSGDDHSIMEYECEYYVIPMFKGAEFLIQVKGDSMRPQYYSGDIVACKRLPLDTFFQWNRTYVIDSEQGVLIKKVEAGSDNEHILLVSENKEYRPFEIAKEKIYSLALVIGVVRAE</sequence>
<dbReference type="InterPro" id="IPR001387">
    <property type="entry name" value="Cro/C1-type_HTH"/>
</dbReference>
<dbReference type="EMBL" id="DVKT01000045">
    <property type="protein sequence ID" value="HIT39564.1"/>
    <property type="molecule type" value="Genomic_DNA"/>
</dbReference>
<evidence type="ECO:0000313" key="6">
    <source>
        <dbReference type="Proteomes" id="UP000886722"/>
    </source>
</evidence>
<dbReference type="Pfam" id="PF00717">
    <property type="entry name" value="Peptidase_S24"/>
    <property type="match status" value="1"/>
</dbReference>
<protein>
    <submittedName>
        <fullName evidence="5">Helix-turn-helix transcriptional regulator</fullName>
    </submittedName>
</protein>
<dbReference type="AlphaFoldDB" id="A0A9D1KDE3"/>
<dbReference type="Gene3D" id="1.10.260.40">
    <property type="entry name" value="lambda repressor-like DNA-binding domains"/>
    <property type="match status" value="1"/>
</dbReference>
<proteinExistence type="predicted"/>
<dbReference type="InterPro" id="IPR010982">
    <property type="entry name" value="Lambda_DNA-bd_dom_sf"/>
</dbReference>
<dbReference type="Gene3D" id="2.10.109.10">
    <property type="entry name" value="Umud Fragment, subunit A"/>
    <property type="match status" value="1"/>
</dbReference>
<evidence type="ECO:0000256" key="1">
    <source>
        <dbReference type="ARBA" id="ARBA00023015"/>
    </source>
</evidence>
<evidence type="ECO:0000313" key="5">
    <source>
        <dbReference type="EMBL" id="HIT39564.1"/>
    </source>
</evidence>
<dbReference type="SUPFAM" id="SSF51306">
    <property type="entry name" value="LexA/Signal peptidase"/>
    <property type="match status" value="1"/>
</dbReference>
<dbReference type="GO" id="GO:0003677">
    <property type="term" value="F:DNA binding"/>
    <property type="evidence" value="ECO:0007669"/>
    <property type="project" value="UniProtKB-KW"/>
</dbReference>
<dbReference type="SUPFAM" id="SSF47413">
    <property type="entry name" value="lambda repressor-like DNA-binding domains"/>
    <property type="match status" value="1"/>
</dbReference>
<dbReference type="PANTHER" id="PTHR40661">
    <property type="match status" value="1"/>
</dbReference>
<dbReference type="CDD" id="cd00093">
    <property type="entry name" value="HTH_XRE"/>
    <property type="match status" value="1"/>
</dbReference>